<sequence length="118" mass="13531">MKQIIIFMSFISMLFGTAQNAALKMLPVDEYKTQIEKGKVQLVDVRTPNEYNSGHIKNAKNIDFFAASFESQFEKLNKEKPLYIYCRSGARSRKAASKLSVMGFTEIYDLKGGYLNWK</sequence>
<evidence type="ECO:0000256" key="1">
    <source>
        <dbReference type="SAM" id="SignalP"/>
    </source>
</evidence>
<dbReference type="PANTHER" id="PTHR43031:SF18">
    <property type="entry name" value="RHODANESE-RELATED SULFURTRANSFERASES"/>
    <property type="match status" value="1"/>
</dbReference>
<evidence type="ECO:0000313" key="4">
    <source>
        <dbReference type="Proteomes" id="UP001596162"/>
    </source>
</evidence>
<dbReference type="PANTHER" id="PTHR43031">
    <property type="entry name" value="FAD-DEPENDENT OXIDOREDUCTASE"/>
    <property type="match status" value="1"/>
</dbReference>
<feature type="signal peptide" evidence="1">
    <location>
        <begin position="1"/>
        <end position="21"/>
    </location>
</feature>
<dbReference type="InterPro" id="IPR036873">
    <property type="entry name" value="Rhodanese-like_dom_sf"/>
</dbReference>
<comment type="caution">
    <text evidence="3">The sequence shown here is derived from an EMBL/GenBank/DDBJ whole genome shotgun (WGS) entry which is preliminary data.</text>
</comment>
<dbReference type="RefSeq" id="WP_376857964.1">
    <property type="nucleotide sequence ID" value="NZ_JBHSLA010000001.1"/>
</dbReference>
<gene>
    <name evidence="3" type="ORF">ACFPH8_00405</name>
</gene>
<dbReference type="SMART" id="SM00450">
    <property type="entry name" value="RHOD"/>
    <property type="match status" value="1"/>
</dbReference>
<dbReference type="CDD" id="cd00158">
    <property type="entry name" value="RHOD"/>
    <property type="match status" value="1"/>
</dbReference>
<protein>
    <submittedName>
        <fullName evidence="3">Rhodanese-like domain-containing protein</fullName>
    </submittedName>
</protein>
<keyword evidence="1" id="KW-0732">Signal</keyword>
<dbReference type="SUPFAM" id="SSF52821">
    <property type="entry name" value="Rhodanese/Cell cycle control phosphatase"/>
    <property type="match status" value="1"/>
</dbReference>
<keyword evidence="4" id="KW-1185">Reference proteome</keyword>
<dbReference type="InterPro" id="IPR001763">
    <property type="entry name" value="Rhodanese-like_dom"/>
</dbReference>
<proteinExistence type="predicted"/>
<dbReference type="InterPro" id="IPR050229">
    <property type="entry name" value="GlpE_sulfurtransferase"/>
</dbReference>
<organism evidence="3 4">
    <name type="scientific">Bizionia hallyeonensis</name>
    <dbReference type="NCBI Taxonomy" id="1123757"/>
    <lineage>
        <taxon>Bacteria</taxon>
        <taxon>Pseudomonadati</taxon>
        <taxon>Bacteroidota</taxon>
        <taxon>Flavobacteriia</taxon>
        <taxon>Flavobacteriales</taxon>
        <taxon>Flavobacteriaceae</taxon>
        <taxon>Bizionia</taxon>
    </lineage>
</organism>
<dbReference type="Proteomes" id="UP001596162">
    <property type="component" value="Unassembled WGS sequence"/>
</dbReference>
<dbReference type="EMBL" id="JBHSLA010000001">
    <property type="protein sequence ID" value="MFC5193776.1"/>
    <property type="molecule type" value="Genomic_DNA"/>
</dbReference>
<name>A0ABW0C1G5_9FLAO</name>
<dbReference type="Pfam" id="PF00581">
    <property type="entry name" value="Rhodanese"/>
    <property type="match status" value="1"/>
</dbReference>
<feature type="chain" id="PRO_5045967303" evidence="1">
    <location>
        <begin position="22"/>
        <end position="118"/>
    </location>
</feature>
<evidence type="ECO:0000313" key="3">
    <source>
        <dbReference type="EMBL" id="MFC5193776.1"/>
    </source>
</evidence>
<accession>A0ABW0C1G5</accession>
<dbReference type="Gene3D" id="3.40.250.10">
    <property type="entry name" value="Rhodanese-like domain"/>
    <property type="match status" value="1"/>
</dbReference>
<feature type="domain" description="Rhodanese" evidence="2">
    <location>
        <begin position="36"/>
        <end position="118"/>
    </location>
</feature>
<evidence type="ECO:0000259" key="2">
    <source>
        <dbReference type="PROSITE" id="PS50206"/>
    </source>
</evidence>
<dbReference type="PROSITE" id="PS50206">
    <property type="entry name" value="RHODANESE_3"/>
    <property type="match status" value="1"/>
</dbReference>
<reference evidence="4" key="1">
    <citation type="journal article" date="2019" name="Int. J. Syst. Evol. Microbiol.">
        <title>The Global Catalogue of Microorganisms (GCM) 10K type strain sequencing project: providing services to taxonomists for standard genome sequencing and annotation.</title>
        <authorList>
            <consortium name="The Broad Institute Genomics Platform"/>
            <consortium name="The Broad Institute Genome Sequencing Center for Infectious Disease"/>
            <person name="Wu L."/>
            <person name="Ma J."/>
        </authorList>
    </citation>
    <scope>NUCLEOTIDE SEQUENCE [LARGE SCALE GENOMIC DNA]</scope>
    <source>
        <strain evidence="4">JCM 17978</strain>
    </source>
</reference>